<evidence type="ECO:0000256" key="2">
    <source>
        <dbReference type="ARBA" id="ARBA00022525"/>
    </source>
</evidence>
<dbReference type="PANTHER" id="PTHR13723:SF311">
    <property type="entry name" value="ADAM CYSTEINE-RICH DOMAIN-CONTAINING PROTEIN"/>
    <property type="match status" value="1"/>
</dbReference>
<keyword evidence="5 13" id="KW-0479">Metal-binding</keyword>
<dbReference type="PRINTS" id="PR01857">
    <property type="entry name" value="ADAMTSFAMILY"/>
</dbReference>
<evidence type="ECO:0000256" key="12">
    <source>
        <dbReference type="ARBA" id="ARBA00023180"/>
    </source>
</evidence>
<dbReference type="InterPro" id="IPR001590">
    <property type="entry name" value="Peptidase_M12B"/>
</dbReference>
<keyword evidence="6 15" id="KW-0732">Signal</keyword>
<dbReference type="GeneID" id="100375627"/>
<dbReference type="Pfam" id="PF01421">
    <property type="entry name" value="Reprolysin"/>
    <property type="match status" value="1"/>
</dbReference>
<feature type="region of interest" description="Disordered" evidence="14">
    <location>
        <begin position="1101"/>
        <end position="1144"/>
    </location>
</feature>
<dbReference type="InterPro" id="IPR036383">
    <property type="entry name" value="TSP1_rpt_sf"/>
</dbReference>
<keyword evidence="4" id="KW-0645">Protease</keyword>
<sequence length="1144" mass="129018">MMGLSTLWCVLVLQLSICMVPFSESTENMQIVAQENFLNSLDDYEVTVPIRVDQHGEEIPYDLINSRKRIARNIKRKMGIHKQLYYKVSAYKKDFHFDLQIQSNFVSDNFQVEYWNNGSLHQKHRTYDSCHYSGILKNHSNSRAVISNCNGLQGIFSTSTEEYIIEPLHNRTAYPKGHPHAIYKRSSIRTEHEDGESVQRCGVEDGTSKWWLDDTSYLLQETKQQTNHTHRRRKRSTSEENFVETLVVVDNKMYLHHTRNNIEPYILTIMNIVANLYHDGSIGNSINIVVSRMIIIIVDQVNLEINHHADKSLDSFCKWQKSINPALDSKAVLEDGIAHHDNAILITRFDICKYQNKPCGTLGLAPVGGMCQSEKSCSISEDMGIATAFTIAHEMGHNFGMEHDGSGNDCGKPGHEKAKIMAAQLSRNTDPFTWSSCSKKYITRFLDSGSGHCLTNPPSVRDITLPTAMSFQVPSADEQCKLQHDEKSRQCKFGSVCKELWCISKTNRCVTNSIPAAEGTECTIGTDERRWCYQGSCEPYGYKPQAVDGEWSQWSSWGQCSRTCGGGVSSLERHCNNPKPSHGGKYCLGDRKRYKSCNIDPCSESSRDYRELQCAEFDNLPFHDKYYTWRPYTGTKVKECALNCLAVGYNFYTERAPQVVDGTLCNKDSLDICINGQCHHVGCDRILGSEVVEDRCRVCGGDGSTCETILGTFTDDLPRGSYQQVITIPKGVVHIEIAEVAVSRNYLALKKSINDDYYINGQWTIDWPRSYDVAGTVFSYERPNEEAEKLSALGPTNEDLIVMLLLQESNLGVSYKYNIPVTRSGSGDDEIRFSWKQHPWSSCSTTCAGGTSTRQLTCVRSDDGSDVPSSHCDQNARPRVSLERECNTEPCPPEWFITEWSPCSRTCGGGFKTRTVACISRSGRNEQETLSDEECFTHKPEFKRNCGEKECPPMWVPDAWGECVPSCGPGEKTRNVECMSSDMQQIFHPQACSSIPRLPTKTPCNSGRCPPPKWETGEWGKCSAECGKGQQVRSVECRAYTGLPSSECHANLMPPQIQECEAPCEPVDKTNDECEDANKVAYCPLVLKFEFCIHSKHAKISKKKKARKKEEKRQKNDHSCQKDVERDDAGFVQNGFPRRNQCQP</sequence>
<evidence type="ECO:0000256" key="7">
    <source>
        <dbReference type="ARBA" id="ARBA00022737"/>
    </source>
</evidence>
<dbReference type="Gene3D" id="2.60.120.830">
    <property type="match status" value="1"/>
</dbReference>
<evidence type="ECO:0000256" key="14">
    <source>
        <dbReference type="SAM" id="MobiDB-lite"/>
    </source>
</evidence>
<dbReference type="InterPro" id="IPR045371">
    <property type="entry name" value="ADAMTS_CR_3"/>
</dbReference>
<dbReference type="InterPro" id="IPR024079">
    <property type="entry name" value="MetalloPept_cat_dom_sf"/>
</dbReference>
<keyword evidence="11" id="KW-1015">Disulfide bond</keyword>
<feature type="active site" evidence="13">
    <location>
        <position position="394"/>
    </location>
</feature>
<dbReference type="InterPro" id="IPR041645">
    <property type="entry name" value="ADAMTS_CR_2"/>
</dbReference>
<proteinExistence type="predicted"/>
<evidence type="ECO:0000256" key="11">
    <source>
        <dbReference type="ARBA" id="ARBA00023157"/>
    </source>
</evidence>
<feature type="signal peptide" evidence="15">
    <location>
        <begin position="1"/>
        <end position="25"/>
    </location>
</feature>
<dbReference type="Pfam" id="PF00090">
    <property type="entry name" value="TSP_1"/>
    <property type="match status" value="1"/>
</dbReference>
<feature type="binding site" evidence="13">
    <location>
        <position position="397"/>
    </location>
    <ligand>
        <name>Zn(2+)</name>
        <dbReference type="ChEBI" id="CHEBI:29105"/>
        <note>catalytic</note>
    </ligand>
</feature>
<dbReference type="SUPFAM" id="SSF82895">
    <property type="entry name" value="TSP-1 type 1 repeat"/>
    <property type="match status" value="4"/>
</dbReference>
<dbReference type="PROSITE" id="PS50215">
    <property type="entry name" value="ADAM_MEPRO"/>
    <property type="match status" value="1"/>
</dbReference>
<feature type="compositionally biased region" description="Basic and acidic residues" evidence="14">
    <location>
        <begin position="1108"/>
        <end position="1129"/>
    </location>
</feature>
<dbReference type="Pfam" id="PF19030">
    <property type="entry name" value="TSP1_ADAMTS"/>
    <property type="match status" value="4"/>
</dbReference>
<evidence type="ECO:0000256" key="9">
    <source>
        <dbReference type="ARBA" id="ARBA00022833"/>
    </source>
</evidence>
<keyword evidence="8" id="KW-0378">Hydrolase</keyword>
<comment type="subcellular location">
    <subcellularLocation>
        <location evidence="1">Secreted</location>
        <location evidence="1">Extracellular space</location>
        <location evidence="1">Extracellular matrix</location>
    </subcellularLocation>
</comment>
<keyword evidence="7" id="KW-0677">Repeat</keyword>
<keyword evidence="9 13" id="KW-0862">Zinc</keyword>
<evidence type="ECO:0000256" key="15">
    <source>
        <dbReference type="SAM" id="SignalP"/>
    </source>
</evidence>
<keyword evidence="12" id="KW-0325">Glycoprotein</keyword>
<evidence type="ECO:0000256" key="1">
    <source>
        <dbReference type="ARBA" id="ARBA00004498"/>
    </source>
</evidence>
<evidence type="ECO:0000256" key="13">
    <source>
        <dbReference type="PROSITE-ProRule" id="PRU00276"/>
    </source>
</evidence>
<dbReference type="Proteomes" id="UP000694865">
    <property type="component" value="Unplaced"/>
</dbReference>
<evidence type="ECO:0000256" key="4">
    <source>
        <dbReference type="ARBA" id="ARBA00022670"/>
    </source>
</evidence>
<dbReference type="InterPro" id="IPR050439">
    <property type="entry name" value="ADAMTS_ADAMTS-like"/>
</dbReference>
<dbReference type="Pfam" id="PF17771">
    <property type="entry name" value="ADAMTS_CR_2"/>
    <property type="match status" value="1"/>
</dbReference>
<evidence type="ECO:0000256" key="5">
    <source>
        <dbReference type="ARBA" id="ARBA00022723"/>
    </source>
</evidence>
<evidence type="ECO:0000259" key="16">
    <source>
        <dbReference type="PROSITE" id="PS50215"/>
    </source>
</evidence>
<evidence type="ECO:0000256" key="8">
    <source>
        <dbReference type="ARBA" id="ARBA00022801"/>
    </source>
</evidence>
<dbReference type="InterPro" id="IPR000884">
    <property type="entry name" value="TSP1_rpt"/>
</dbReference>
<dbReference type="InterPro" id="IPR013273">
    <property type="entry name" value="ADAMTS/ADAMTS-like"/>
</dbReference>
<dbReference type="Gene3D" id="3.40.1620.60">
    <property type="match status" value="1"/>
</dbReference>
<protein>
    <submittedName>
        <fullName evidence="18">A disintegrin and metalloproteinase with thrombospondin motifs 6</fullName>
    </submittedName>
</protein>
<organism evidence="17 18">
    <name type="scientific">Saccoglossus kowalevskii</name>
    <name type="common">Acorn worm</name>
    <dbReference type="NCBI Taxonomy" id="10224"/>
    <lineage>
        <taxon>Eukaryota</taxon>
        <taxon>Metazoa</taxon>
        <taxon>Hemichordata</taxon>
        <taxon>Enteropneusta</taxon>
        <taxon>Harrimaniidae</taxon>
        <taxon>Saccoglossus</taxon>
    </lineage>
</organism>
<evidence type="ECO:0000256" key="10">
    <source>
        <dbReference type="ARBA" id="ARBA00023049"/>
    </source>
</evidence>
<dbReference type="Gene3D" id="2.20.100.10">
    <property type="entry name" value="Thrombospondin type-1 (TSP1) repeat"/>
    <property type="match status" value="5"/>
</dbReference>
<feature type="chain" id="PRO_5046885422" evidence="15">
    <location>
        <begin position="26"/>
        <end position="1144"/>
    </location>
</feature>
<evidence type="ECO:0000313" key="18">
    <source>
        <dbReference type="RefSeq" id="XP_006818552.1"/>
    </source>
</evidence>
<keyword evidence="3" id="KW-0272">Extracellular matrix</keyword>
<evidence type="ECO:0000256" key="3">
    <source>
        <dbReference type="ARBA" id="ARBA00022530"/>
    </source>
</evidence>
<feature type="binding site" evidence="13">
    <location>
        <position position="403"/>
    </location>
    <ligand>
        <name>Zn(2+)</name>
        <dbReference type="ChEBI" id="CHEBI:29105"/>
        <note>catalytic</note>
    </ligand>
</feature>
<dbReference type="PROSITE" id="PS50092">
    <property type="entry name" value="TSP1"/>
    <property type="match status" value="5"/>
</dbReference>
<dbReference type="Pfam" id="PF19236">
    <property type="entry name" value="ADAMTS_CR_3"/>
    <property type="match status" value="1"/>
</dbReference>
<dbReference type="Pfam" id="PF05986">
    <property type="entry name" value="ADAMTS_spacer1"/>
    <property type="match status" value="1"/>
</dbReference>
<dbReference type="SUPFAM" id="SSF55486">
    <property type="entry name" value="Metalloproteases ('zincins'), catalytic domain"/>
    <property type="match status" value="1"/>
</dbReference>
<dbReference type="GO" id="GO:0008237">
    <property type="term" value="F:metallopeptidase activity"/>
    <property type="evidence" value="ECO:0007669"/>
    <property type="project" value="UniProtKB-KW"/>
</dbReference>
<dbReference type="InterPro" id="IPR010294">
    <property type="entry name" value="ADAMTS_spacer1"/>
</dbReference>
<evidence type="ECO:0000256" key="6">
    <source>
        <dbReference type="ARBA" id="ARBA00022729"/>
    </source>
</evidence>
<dbReference type="SMART" id="SM00209">
    <property type="entry name" value="TSP1"/>
    <property type="match status" value="5"/>
</dbReference>
<dbReference type="InterPro" id="IPR002870">
    <property type="entry name" value="Peptidase_M12B_N"/>
</dbReference>
<keyword evidence="17" id="KW-1185">Reference proteome</keyword>
<keyword evidence="10 18" id="KW-0482">Metalloprotease</keyword>
<keyword evidence="2" id="KW-0964">Secreted</keyword>
<feature type="binding site" evidence="13">
    <location>
        <position position="393"/>
    </location>
    <ligand>
        <name>Zn(2+)</name>
        <dbReference type="ChEBI" id="CHEBI:29105"/>
        <note>catalytic</note>
    </ligand>
</feature>
<gene>
    <name evidence="18" type="primary">ADAMTS6</name>
</gene>
<dbReference type="Pfam" id="PF01562">
    <property type="entry name" value="Pep_M12B_propep"/>
    <property type="match status" value="1"/>
</dbReference>
<accession>A0ABM0MEW1</accession>
<dbReference type="PANTHER" id="PTHR13723">
    <property type="entry name" value="ADAMTS A DISINTEGRIN AND METALLOPROTEASE WITH THROMBOSPONDIN MOTIFS PROTEASE"/>
    <property type="match status" value="1"/>
</dbReference>
<dbReference type="CDD" id="cd04273">
    <property type="entry name" value="ZnMc_ADAMTS_like"/>
    <property type="match status" value="1"/>
</dbReference>
<dbReference type="Gene3D" id="3.40.390.10">
    <property type="entry name" value="Collagenase (Catalytic Domain)"/>
    <property type="match status" value="1"/>
</dbReference>
<feature type="domain" description="Peptidase M12B" evidence="16">
    <location>
        <begin position="241"/>
        <end position="458"/>
    </location>
</feature>
<evidence type="ECO:0000313" key="17">
    <source>
        <dbReference type="Proteomes" id="UP000694865"/>
    </source>
</evidence>
<reference evidence="18" key="1">
    <citation type="submission" date="2025-08" db="UniProtKB">
        <authorList>
            <consortium name="RefSeq"/>
        </authorList>
    </citation>
    <scope>IDENTIFICATION</scope>
    <source>
        <tissue evidence="18">Testes</tissue>
    </source>
</reference>
<name>A0ABM0MEW1_SACKO</name>
<comment type="caution">
    <text evidence="13">Lacks conserved residue(s) required for the propagation of feature annotation.</text>
</comment>
<dbReference type="RefSeq" id="XP_006818552.1">
    <property type="nucleotide sequence ID" value="XM_006818489.1"/>
</dbReference>